<protein>
    <submittedName>
        <fullName evidence="1">Uncharacterized protein</fullName>
    </submittedName>
</protein>
<accession>A0A0E9W2B5</accession>
<reference evidence="1" key="1">
    <citation type="submission" date="2014-11" db="EMBL/GenBank/DDBJ databases">
        <authorList>
            <person name="Amaro Gonzalez C."/>
        </authorList>
    </citation>
    <scope>NUCLEOTIDE SEQUENCE</scope>
</reference>
<name>A0A0E9W2B5_ANGAN</name>
<dbReference type="EMBL" id="GBXM01024043">
    <property type="protein sequence ID" value="JAH84534.1"/>
    <property type="molecule type" value="Transcribed_RNA"/>
</dbReference>
<sequence length="9" mass="1019">MQTRALTAK</sequence>
<organism evidence="1">
    <name type="scientific">Anguilla anguilla</name>
    <name type="common">European freshwater eel</name>
    <name type="synonym">Muraena anguilla</name>
    <dbReference type="NCBI Taxonomy" id="7936"/>
    <lineage>
        <taxon>Eukaryota</taxon>
        <taxon>Metazoa</taxon>
        <taxon>Chordata</taxon>
        <taxon>Craniata</taxon>
        <taxon>Vertebrata</taxon>
        <taxon>Euteleostomi</taxon>
        <taxon>Actinopterygii</taxon>
        <taxon>Neopterygii</taxon>
        <taxon>Teleostei</taxon>
        <taxon>Anguilliformes</taxon>
        <taxon>Anguillidae</taxon>
        <taxon>Anguilla</taxon>
    </lineage>
</organism>
<proteinExistence type="predicted"/>
<reference evidence="1" key="2">
    <citation type="journal article" date="2015" name="Fish Shellfish Immunol.">
        <title>Early steps in the European eel (Anguilla anguilla)-Vibrio vulnificus interaction in the gills: Role of the RtxA13 toxin.</title>
        <authorList>
            <person name="Callol A."/>
            <person name="Pajuelo D."/>
            <person name="Ebbesson L."/>
            <person name="Teles M."/>
            <person name="MacKenzie S."/>
            <person name="Amaro C."/>
        </authorList>
    </citation>
    <scope>NUCLEOTIDE SEQUENCE</scope>
</reference>
<evidence type="ECO:0000313" key="1">
    <source>
        <dbReference type="EMBL" id="JAH84534.1"/>
    </source>
</evidence>